<dbReference type="AlphaFoldDB" id="A0A4Q2UKS0"/>
<reference evidence="2 3" key="1">
    <citation type="submission" date="2019-01" db="EMBL/GenBank/DDBJ databases">
        <title>Spirosoma flava sp. nov., a propanil-degrading bacterium isolated from herbicide-contaminated soil.</title>
        <authorList>
            <person name="Zhang L."/>
            <person name="Jiang J.-D."/>
        </authorList>
    </citation>
    <scope>NUCLEOTIDE SEQUENCE [LARGE SCALE GENOMIC DNA]</scope>
    <source>
        <strain evidence="2 3">TY50</strain>
    </source>
</reference>
<dbReference type="InterPro" id="IPR027417">
    <property type="entry name" value="P-loop_NTPase"/>
</dbReference>
<dbReference type="Proteomes" id="UP000290407">
    <property type="component" value="Unassembled WGS sequence"/>
</dbReference>
<dbReference type="SUPFAM" id="SSF52540">
    <property type="entry name" value="P-loop containing nucleoside triphosphate hydrolases"/>
    <property type="match status" value="1"/>
</dbReference>
<evidence type="ECO:0000313" key="2">
    <source>
        <dbReference type="EMBL" id="RYC70093.1"/>
    </source>
</evidence>
<evidence type="ECO:0000256" key="1">
    <source>
        <dbReference type="SAM" id="MobiDB-lite"/>
    </source>
</evidence>
<comment type="caution">
    <text evidence="2">The sequence shown here is derived from an EMBL/GenBank/DDBJ whole genome shotgun (WGS) entry which is preliminary data.</text>
</comment>
<proteinExistence type="predicted"/>
<feature type="region of interest" description="Disordered" evidence="1">
    <location>
        <begin position="1"/>
        <end position="27"/>
    </location>
</feature>
<accession>A0A4Q2UKS0</accession>
<organism evidence="2 3">
    <name type="scientific">Spirosoma sordidisoli</name>
    <dbReference type="NCBI Taxonomy" id="2502893"/>
    <lineage>
        <taxon>Bacteria</taxon>
        <taxon>Pseudomonadati</taxon>
        <taxon>Bacteroidota</taxon>
        <taxon>Cytophagia</taxon>
        <taxon>Cytophagales</taxon>
        <taxon>Cytophagaceae</taxon>
        <taxon>Spirosoma</taxon>
    </lineage>
</organism>
<dbReference type="Gene3D" id="3.40.50.300">
    <property type="entry name" value="P-loop containing nucleotide triphosphate hydrolases"/>
    <property type="match status" value="1"/>
</dbReference>
<protein>
    <recommendedName>
        <fullName evidence="4">ATPase</fullName>
    </recommendedName>
</protein>
<sequence length="278" mass="31103">MSVVPTVTNLKTDDPLSNQPQNESSAGDQLIGDLDAWVARQKAARQFAETAAKRRFVSEYMRRMNAPRFPAITTAGELLAYVVQQGNAMYERGDLENPFVLDGYRLHVYQQLAAYFSGDYTTFPCTLKPKRGILLVGGYGVGKTLAMRLFANNPVRSYRLVSSRSISEAFRLNGDVCEYKQKIANPCSTKFFGQLDLGLCIGDFGAERSDGKHYGSGFSVGDLLLDRYENNQLRGWTHAETNGSPADLMNAYGPRVNDRLFEMFNVVRFPEDTPSFRI</sequence>
<evidence type="ECO:0008006" key="4">
    <source>
        <dbReference type="Google" id="ProtNLM"/>
    </source>
</evidence>
<dbReference type="RefSeq" id="WP_129601321.1">
    <property type="nucleotide sequence ID" value="NZ_SBLB01000002.1"/>
</dbReference>
<evidence type="ECO:0000313" key="3">
    <source>
        <dbReference type="Proteomes" id="UP000290407"/>
    </source>
</evidence>
<name>A0A4Q2UKS0_9BACT</name>
<keyword evidence="3" id="KW-1185">Reference proteome</keyword>
<gene>
    <name evidence="2" type="ORF">EQG79_09485</name>
</gene>
<dbReference type="EMBL" id="SBLB01000002">
    <property type="protein sequence ID" value="RYC70093.1"/>
    <property type="molecule type" value="Genomic_DNA"/>
</dbReference>